<comment type="caution">
    <text evidence="2">The sequence shown here is derived from an EMBL/GenBank/DDBJ whole genome shotgun (WGS) entry which is preliminary data.</text>
</comment>
<gene>
    <name evidence="2" type="ORF">BPOR_0599g00050</name>
</gene>
<evidence type="ECO:0000256" key="1">
    <source>
        <dbReference type="SAM" id="MobiDB-lite"/>
    </source>
</evidence>
<feature type="compositionally biased region" description="Polar residues" evidence="1">
    <location>
        <begin position="24"/>
        <end position="36"/>
    </location>
</feature>
<evidence type="ECO:0000313" key="3">
    <source>
        <dbReference type="Proteomes" id="UP000297280"/>
    </source>
</evidence>
<protein>
    <submittedName>
        <fullName evidence="2">Uncharacterized protein</fullName>
    </submittedName>
</protein>
<dbReference type="AlphaFoldDB" id="A0A4Z1KDL0"/>
<keyword evidence="3" id="KW-1185">Reference proteome</keyword>
<organism evidence="2 3">
    <name type="scientific">Botrytis porri</name>
    <dbReference type="NCBI Taxonomy" id="87229"/>
    <lineage>
        <taxon>Eukaryota</taxon>
        <taxon>Fungi</taxon>
        <taxon>Dikarya</taxon>
        <taxon>Ascomycota</taxon>
        <taxon>Pezizomycotina</taxon>
        <taxon>Leotiomycetes</taxon>
        <taxon>Helotiales</taxon>
        <taxon>Sclerotiniaceae</taxon>
        <taxon>Botrytis</taxon>
    </lineage>
</organism>
<reference evidence="2 3" key="1">
    <citation type="submission" date="2017-12" db="EMBL/GenBank/DDBJ databases">
        <title>Comparative genomics of Botrytis spp.</title>
        <authorList>
            <person name="Valero-Jimenez C.A."/>
            <person name="Tapia P."/>
            <person name="Veloso J."/>
            <person name="Silva-Moreno E."/>
            <person name="Staats M."/>
            <person name="Valdes J.H."/>
            <person name="Van Kan J.A.L."/>
        </authorList>
    </citation>
    <scope>NUCLEOTIDE SEQUENCE [LARGE SCALE GENOMIC DNA]</scope>
    <source>
        <strain evidence="2 3">MUCL3349</strain>
    </source>
</reference>
<feature type="region of interest" description="Disordered" evidence="1">
    <location>
        <begin position="15"/>
        <end position="40"/>
    </location>
</feature>
<dbReference type="EMBL" id="PQXO01000598">
    <property type="protein sequence ID" value="TGO83740.1"/>
    <property type="molecule type" value="Genomic_DNA"/>
</dbReference>
<evidence type="ECO:0000313" key="2">
    <source>
        <dbReference type="EMBL" id="TGO83740.1"/>
    </source>
</evidence>
<sequence>MYGVQRAYGFWAAPGRESAEQDAANESNSDWTSNSEWDSDAPYPPLQIKNCNLRDYNIPVNDKTAMENLGLEQLILTETKDILTTSCISWLRKYHPDLVAKEG</sequence>
<proteinExistence type="predicted"/>
<accession>A0A4Z1KDL0</accession>
<dbReference type="Proteomes" id="UP000297280">
    <property type="component" value="Unassembled WGS sequence"/>
</dbReference>
<name>A0A4Z1KDL0_9HELO</name>